<dbReference type="InterPro" id="IPR002933">
    <property type="entry name" value="Peptidase_M20"/>
</dbReference>
<keyword evidence="7" id="KW-0121">Carboxypeptidase</keyword>
<dbReference type="Pfam" id="PF07687">
    <property type="entry name" value="M20_dimer"/>
    <property type="match status" value="1"/>
</dbReference>
<dbReference type="PANTHER" id="PTHR43808:SF9">
    <property type="entry name" value="BLL0789 PROTEIN"/>
    <property type="match status" value="1"/>
</dbReference>
<organism evidence="7 8">
    <name type="scientific">Candidatus Raskinella chloraquaticus</name>
    <dbReference type="NCBI Taxonomy" id="1951219"/>
    <lineage>
        <taxon>Bacteria</taxon>
        <taxon>Pseudomonadati</taxon>
        <taxon>Pseudomonadota</taxon>
        <taxon>Alphaproteobacteria</taxon>
        <taxon>Hyphomicrobiales</taxon>
        <taxon>Phreatobacteraceae</taxon>
        <taxon>Candidatus Raskinella</taxon>
    </lineage>
</organism>
<evidence type="ECO:0000256" key="5">
    <source>
        <dbReference type="PIRSR" id="PIRSR037238-1"/>
    </source>
</evidence>
<dbReference type="CDD" id="cd03885">
    <property type="entry name" value="M20_CPDG2"/>
    <property type="match status" value="1"/>
</dbReference>
<dbReference type="InterPro" id="IPR011650">
    <property type="entry name" value="Peptidase_M20_dimer"/>
</dbReference>
<dbReference type="GO" id="GO:0046872">
    <property type="term" value="F:metal ion binding"/>
    <property type="evidence" value="ECO:0007669"/>
    <property type="project" value="UniProtKB-KW"/>
</dbReference>
<evidence type="ECO:0000313" key="8">
    <source>
        <dbReference type="Proteomes" id="UP000192872"/>
    </source>
</evidence>
<dbReference type="InterPro" id="IPR017150">
    <property type="entry name" value="Pept_M20_glutamate_carboxypep"/>
</dbReference>
<accession>A0A1W9I0N5</accession>
<reference evidence="7 8" key="1">
    <citation type="journal article" date="2017" name="Water Res.">
        <title>Comammox in drinking water systems.</title>
        <authorList>
            <person name="Wang Y."/>
            <person name="Ma L."/>
            <person name="Mao Y."/>
            <person name="Jiang X."/>
            <person name="Xia Y."/>
            <person name="Yu K."/>
            <person name="Li B."/>
            <person name="Zhang T."/>
        </authorList>
    </citation>
    <scope>NUCLEOTIDE SEQUENCE [LARGE SCALE GENOMIC DNA]</scope>
    <source>
        <strain evidence="7">SG_bin8</strain>
    </source>
</reference>
<feature type="active site" description="Proton acceptor" evidence="5">
    <location>
        <position position="137"/>
    </location>
</feature>
<dbReference type="SUPFAM" id="SSF55031">
    <property type="entry name" value="Bacterial exopeptidase dimerisation domain"/>
    <property type="match status" value="1"/>
</dbReference>
<dbReference type="AlphaFoldDB" id="A0A1W9I0N5"/>
<keyword evidence="3" id="KW-0378">Hydrolase</keyword>
<keyword evidence="7" id="KW-0645">Protease</keyword>
<dbReference type="InterPro" id="IPR050072">
    <property type="entry name" value="Peptidase_M20A"/>
</dbReference>
<evidence type="ECO:0000256" key="4">
    <source>
        <dbReference type="ARBA" id="ARBA00022833"/>
    </source>
</evidence>
<evidence type="ECO:0000256" key="1">
    <source>
        <dbReference type="ARBA" id="ARBA00001947"/>
    </source>
</evidence>
<name>A0A1W9I0N5_9HYPH</name>
<protein>
    <submittedName>
        <fullName evidence="7">Carboxypeptidase</fullName>
    </submittedName>
</protein>
<dbReference type="SUPFAM" id="SSF53187">
    <property type="entry name" value="Zn-dependent exopeptidases"/>
    <property type="match status" value="1"/>
</dbReference>
<evidence type="ECO:0000256" key="3">
    <source>
        <dbReference type="ARBA" id="ARBA00022801"/>
    </source>
</evidence>
<dbReference type="PROSITE" id="PS00758">
    <property type="entry name" value="ARGE_DAPE_CPG2_1"/>
    <property type="match status" value="1"/>
</dbReference>
<dbReference type="PANTHER" id="PTHR43808">
    <property type="entry name" value="ACETYLORNITHINE DEACETYLASE"/>
    <property type="match status" value="1"/>
</dbReference>
<feature type="domain" description="Peptidase M20 dimerisation" evidence="6">
    <location>
        <begin position="172"/>
        <end position="263"/>
    </location>
</feature>
<comment type="cofactor">
    <cofactor evidence="1">
        <name>Zn(2+)</name>
        <dbReference type="ChEBI" id="CHEBI:29105"/>
    </cofactor>
</comment>
<keyword evidence="2" id="KW-0479">Metal-binding</keyword>
<dbReference type="GO" id="GO:0004180">
    <property type="term" value="F:carboxypeptidase activity"/>
    <property type="evidence" value="ECO:0007669"/>
    <property type="project" value="UniProtKB-KW"/>
</dbReference>
<dbReference type="InterPro" id="IPR001261">
    <property type="entry name" value="ArgE/DapE_CS"/>
</dbReference>
<dbReference type="Gene3D" id="3.40.630.10">
    <property type="entry name" value="Zn peptidases"/>
    <property type="match status" value="1"/>
</dbReference>
<evidence type="ECO:0000259" key="6">
    <source>
        <dbReference type="Pfam" id="PF07687"/>
    </source>
</evidence>
<proteinExistence type="predicted"/>
<feature type="active site" evidence="5">
    <location>
        <position position="76"/>
    </location>
</feature>
<dbReference type="InterPro" id="IPR036264">
    <property type="entry name" value="Bact_exopeptidase_dim_dom"/>
</dbReference>
<dbReference type="EMBL" id="LWDL01000010">
    <property type="protein sequence ID" value="OQW53263.1"/>
    <property type="molecule type" value="Genomic_DNA"/>
</dbReference>
<dbReference type="STRING" id="1827387.A4S15_05750"/>
<evidence type="ECO:0000313" key="7">
    <source>
        <dbReference type="EMBL" id="OQW53263.1"/>
    </source>
</evidence>
<dbReference type="Proteomes" id="UP000192872">
    <property type="component" value="Unassembled WGS sequence"/>
</dbReference>
<sequence length="371" mass="38787">MSDKLIASLRDWADIESFTHDVAGVNRMVDAVAAYVAGAPVSIERIAGREGLGDIIILKAGPATVAKPVLLLSHVDTVHPAGTKSGPLAIRVDGDRFYGPGVYDMKGGALLALEAFKAAALRGSLVAPTVFIFTPDEEIGSPTSRRLVEDYGRKAAAALVTEPARDGGKIVTARKGVGIVDVMITGTPAHAGVKHERGRSAIREAARQILAIEAMTDYARGITTNVGVITGGSARNVVPQTCRFEVDFRAIDRAGATEVEAALYKLKTHDPDTTIAVSGGLNRPPFPPNDATMKLFAIARAIAARDGWALDHVPLTGGGSDGNFTADVGCPTLDGLGVDGDGAHTLQEYALLSSLLPRQKLIEGLLESNLA</sequence>
<comment type="caution">
    <text evidence="7">The sequence shown here is derived from an EMBL/GenBank/DDBJ whole genome shotgun (WGS) entry which is preliminary data.</text>
</comment>
<keyword evidence="4" id="KW-0862">Zinc</keyword>
<evidence type="ECO:0000256" key="2">
    <source>
        <dbReference type="ARBA" id="ARBA00022723"/>
    </source>
</evidence>
<dbReference type="Pfam" id="PF01546">
    <property type="entry name" value="Peptidase_M20"/>
    <property type="match status" value="1"/>
</dbReference>
<gene>
    <name evidence="7" type="ORF">A4S15_05750</name>
</gene>
<dbReference type="PIRSF" id="PIRSF037238">
    <property type="entry name" value="Carboxypeptidase_G2"/>
    <property type="match status" value="1"/>
</dbReference>
<dbReference type="RefSeq" id="WP_376800891.1">
    <property type="nucleotide sequence ID" value="NZ_DBNB01000038.1"/>
</dbReference>
<dbReference type="Gene3D" id="3.30.70.360">
    <property type="match status" value="1"/>
</dbReference>